<comment type="caution">
    <text evidence="3">The sequence shown here is derived from an EMBL/GenBank/DDBJ whole genome shotgun (WGS) entry which is preliminary data.</text>
</comment>
<dbReference type="RefSeq" id="WP_106583047.1">
    <property type="nucleotide sequence ID" value="NZ_PYGA01000007.1"/>
</dbReference>
<protein>
    <submittedName>
        <fullName evidence="3">Crotonobetainyl-CoA:carnitine CoA-transferase CaiB-like acyl-CoA transferase</fullName>
    </submittedName>
</protein>
<organism evidence="3 4">
    <name type="scientific">Murinocardiopsis flavida</name>
    <dbReference type="NCBI Taxonomy" id="645275"/>
    <lineage>
        <taxon>Bacteria</taxon>
        <taxon>Bacillati</taxon>
        <taxon>Actinomycetota</taxon>
        <taxon>Actinomycetes</taxon>
        <taxon>Streptosporangiales</taxon>
        <taxon>Nocardiopsidaceae</taxon>
        <taxon>Murinocardiopsis</taxon>
    </lineage>
</organism>
<evidence type="ECO:0000313" key="3">
    <source>
        <dbReference type="EMBL" id="PSK97704.1"/>
    </source>
</evidence>
<proteinExistence type="predicted"/>
<dbReference type="Pfam" id="PF02515">
    <property type="entry name" value="CoA_transf_3"/>
    <property type="match status" value="1"/>
</dbReference>
<keyword evidence="1 3" id="KW-0808">Transferase</keyword>
<reference evidence="3 4" key="1">
    <citation type="submission" date="2018-03" db="EMBL/GenBank/DDBJ databases">
        <title>Genomic Encyclopedia of Archaeal and Bacterial Type Strains, Phase II (KMG-II): from individual species to whole genera.</title>
        <authorList>
            <person name="Goeker M."/>
        </authorList>
    </citation>
    <scope>NUCLEOTIDE SEQUENCE [LARGE SCALE GENOMIC DNA]</scope>
    <source>
        <strain evidence="3 4">DSM 45312</strain>
    </source>
</reference>
<dbReference type="PANTHER" id="PTHR48207:SF3">
    <property type="entry name" value="SUCCINATE--HYDROXYMETHYLGLUTARATE COA-TRANSFERASE"/>
    <property type="match status" value="1"/>
</dbReference>
<dbReference type="Gene3D" id="3.40.50.10540">
    <property type="entry name" value="Crotonobetainyl-coa:carnitine coa-transferase, domain 1"/>
    <property type="match status" value="1"/>
</dbReference>
<dbReference type="InterPro" id="IPR023606">
    <property type="entry name" value="CoA-Trfase_III_dom_1_sf"/>
</dbReference>
<keyword evidence="4" id="KW-1185">Reference proteome</keyword>
<dbReference type="PANTHER" id="PTHR48207">
    <property type="entry name" value="SUCCINATE--HYDROXYMETHYLGLUTARATE COA-TRANSFERASE"/>
    <property type="match status" value="1"/>
</dbReference>
<dbReference type="InterPro" id="IPR050483">
    <property type="entry name" value="CoA-transferase_III_domain"/>
</dbReference>
<evidence type="ECO:0000256" key="2">
    <source>
        <dbReference type="SAM" id="MobiDB-lite"/>
    </source>
</evidence>
<dbReference type="InterPro" id="IPR003673">
    <property type="entry name" value="CoA-Trfase_fam_III"/>
</dbReference>
<name>A0A2P8DKG3_9ACTN</name>
<dbReference type="GO" id="GO:0008410">
    <property type="term" value="F:CoA-transferase activity"/>
    <property type="evidence" value="ECO:0007669"/>
    <property type="project" value="TreeGrafter"/>
</dbReference>
<dbReference type="EMBL" id="PYGA01000007">
    <property type="protein sequence ID" value="PSK97704.1"/>
    <property type="molecule type" value="Genomic_DNA"/>
</dbReference>
<dbReference type="OrthoDB" id="4251672at2"/>
<accession>A0A2P8DKG3</accession>
<feature type="region of interest" description="Disordered" evidence="2">
    <location>
        <begin position="336"/>
        <end position="397"/>
    </location>
</feature>
<evidence type="ECO:0000313" key="4">
    <source>
        <dbReference type="Proteomes" id="UP000240542"/>
    </source>
</evidence>
<dbReference type="AlphaFoldDB" id="A0A2P8DKG3"/>
<feature type="compositionally biased region" description="Pro residues" evidence="2">
    <location>
        <begin position="383"/>
        <end position="397"/>
    </location>
</feature>
<dbReference type="SUPFAM" id="SSF89796">
    <property type="entry name" value="CoA-transferase family III (CaiB/BaiF)"/>
    <property type="match status" value="1"/>
</dbReference>
<dbReference type="InterPro" id="IPR044855">
    <property type="entry name" value="CoA-Trfase_III_dom3_sf"/>
</dbReference>
<evidence type="ECO:0000256" key="1">
    <source>
        <dbReference type="ARBA" id="ARBA00022679"/>
    </source>
</evidence>
<dbReference type="Gene3D" id="3.30.1540.10">
    <property type="entry name" value="formyl-coa transferase, domain 3"/>
    <property type="match status" value="1"/>
</dbReference>
<sequence>MSGGPLEGILVADFSRVLAGPLASSTLADFGATVVKVERPGGGDDTRAWGPPWTGESSAYFECANRSKRSAALDLAEPEGAAAARALARRADVVVENFRPGGLARYGLGYDQVRAANPGVVYCSISGFGSAGGASLSGYDFIVQAVGGLMSITGAPDAAPTKAGVALVDVLTGKDAVTGILAALRHRDSTGAGQHVEVNLLASLLASLANQSAGYLATGDSPRRMGNRHPSIAPYETLACADGLLAVAAGNDRQFGALGRAVGRPELADDPRFRGNADRVRNRDALVAELEGALAHRTTAAWEERLRAAGVPCGPVNDIGTAFAFAADLGLDPLHDMGEGRIAQPRNPIGLSGSPPTAPTPPPRLGEHTDEVLAWLTSEAPAPLSPLPGPGSGPPAP</sequence>
<dbReference type="Proteomes" id="UP000240542">
    <property type="component" value="Unassembled WGS sequence"/>
</dbReference>
<gene>
    <name evidence="3" type="ORF">CLV63_10797</name>
</gene>